<gene>
    <name evidence="2" type="ORF">KDA27_00905</name>
</gene>
<reference evidence="2" key="2">
    <citation type="journal article" date="2021" name="Microbiome">
        <title>Successional dynamics and alternative stable states in a saline activated sludge microbial community over 9 years.</title>
        <authorList>
            <person name="Wang Y."/>
            <person name="Ye J."/>
            <person name="Ju F."/>
            <person name="Liu L."/>
            <person name="Boyd J.A."/>
            <person name="Deng Y."/>
            <person name="Parks D.H."/>
            <person name="Jiang X."/>
            <person name="Yin X."/>
            <person name="Woodcroft B.J."/>
            <person name="Tyson G.W."/>
            <person name="Hugenholtz P."/>
            <person name="Polz M.F."/>
            <person name="Zhang T."/>
        </authorList>
    </citation>
    <scope>NUCLEOTIDE SEQUENCE</scope>
    <source>
        <strain evidence="2">HKST-UBA02</strain>
    </source>
</reference>
<proteinExistence type="predicted"/>
<dbReference type="Gene3D" id="3.40.50.12140">
    <property type="entry name" value="Domain of unknown function DUF4159"/>
    <property type="match status" value="1"/>
</dbReference>
<evidence type="ECO:0000313" key="2">
    <source>
        <dbReference type="EMBL" id="MCA9754331.1"/>
    </source>
</evidence>
<organism evidence="2 3">
    <name type="scientific">Eiseniibacteriota bacterium</name>
    <dbReference type="NCBI Taxonomy" id="2212470"/>
    <lineage>
        <taxon>Bacteria</taxon>
        <taxon>Candidatus Eiseniibacteriota</taxon>
    </lineage>
</organism>
<reference evidence="2" key="1">
    <citation type="submission" date="2020-04" db="EMBL/GenBank/DDBJ databases">
        <authorList>
            <person name="Zhang T."/>
        </authorList>
    </citation>
    <scope>NUCLEOTIDE SEQUENCE</scope>
    <source>
        <strain evidence="2">HKST-UBA02</strain>
    </source>
</reference>
<dbReference type="EMBL" id="JAGQHS010000002">
    <property type="protein sequence ID" value="MCA9754331.1"/>
    <property type="molecule type" value="Genomic_DNA"/>
</dbReference>
<comment type="caution">
    <text evidence="2">The sequence shown here is derived from an EMBL/GenBank/DDBJ whole genome shotgun (WGS) entry which is preliminary data.</text>
</comment>
<dbReference type="AlphaFoldDB" id="A0A956N8H3"/>
<dbReference type="InterPro" id="IPR025297">
    <property type="entry name" value="DUF4159"/>
</dbReference>
<sequence length="220" mass="24849">MIWCALSILAVPEVRAQDGPPGPGFSIARLKYSGGGDWYSNPSSLPNLADAVRRRTSVPVDRVDETAVSILDPDFFNYPFLYMNGHGTVRWTESEVSRLRKYLLAGGFLFADDNYGMDESFRREIQKVFPDHPLVEVPWSHPIYSCFYRLPQGPPKVHEHDGKPSQGFGIFDGDRLMVFYTYQSDIGDGLEDPQVHNDPEDIREAAMQMAVNTVVYAMTH</sequence>
<evidence type="ECO:0000313" key="3">
    <source>
        <dbReference type="Proteomes" id="UP000739538"/>
    </source>
</evidence>
<evidence type="ECO:0000259" key="1">
    <source>
        <dbReference type="Pfam" id="PF13709"/>
    </source>
</evidence>
<dbReference type="Proteomes" id="UP000739538">
    <property type="component" value="Unassembled WGS sequence"/>
</dbReference>
<protein>
    <submittedName>
        <fullName evidence="2">DUF4159 domain-containing protein</fullName>
    </submittedName>
</protein>
<name>A0A956N8H3_UNCEI</name>
<accession>A0A956N8H3</accession>
<dbReference type="Pfam" id="PF13709">
    <property type="entry name" value="DUF4159"/>
    <property type="match status" value="1"/>
</dbReference>
<feature type="domain" description="DUF4159" evidence="1">
    <location>
        <begin position="27"/>
        <end position="218"/>
    </location>
</feature>